<dbReference type="EMBL" id="AZIL01002513">
    <property type="protein sequence ID" value="EWM21328.1"/>
    <property type="molecule type" value="Genomic_DNA"/>
</dbReference>
<accession>W7TCP7</accession>
<evidence type="ECO:0000259" key="2">
    <source>
        <dbReference type="Pfam" id="PF25773"/>
    </source>
</evidence>
<dbReference type="InterPro" id="IPR057975">
    <property type="entry name" value="TPR_ANAPC2"/>
</dbReference>
<name>W7TCP7_9STRA</name>
<feature type="domain" description="Anaphase-promoting complex subunit 2 TPR repeats" evidence="2">
    <location>
        <begin position="361"/>
        <end position="444"/>
    </location>
</feature>
<comment type="caution">
    <text evidence="3">The sequence shown here is derived from an EMBL/GenBank/DDBJ whole genome shotgun (WGS) entry which is preliminary data.</text>
</comment>
<reference evidence="3 4" key="1">
    <citation type="journal article" date="2014" name="Mol. Plant">
        <title>Chromosome Scale Genome Assembly and Transcriptome Profiling of Nannochloropsis gaditana in Nitrogen Depletion.</title>
        <authorList>
            <person name="Corteggiani Carpinelli E."/>
            <person name="Telatin A."/>
            <person name="Vitulo N."/>
            <person name="Forcato C."/>
            <person name="D'Angelo M."/>
            <person name="Schiavon R."/>
            <person name="Vezzi A."/>
            <person name="Giacometti G.M."/>
            <person name="Morosinotto T."/>
            <person name="Valle G."/>
        </authorList>
    </citation>
    <scope>NUCLEOTIDE SEQUENCE [LARGE SCALE GENOMIC DNA]</scope>
    <source>
        <strain evidence="3 4">B-31</strain>
    </source>
</reference>
<organism evidence="3 4">
    <name type="scientific">Nannochloropsis gaditana</name>
    <dbReference type="NCBI Taxonomy" id="72520"/>
    <lineage>
        <taxon>Eukaryota</taxon>
        <taxon>Sar</taxon>
        <taxon>Stramenopiles</taxon>
        <taxon>Ochrophyta</taxon>
        <taxon>Eustigmatophyceae</taxon>
        <taxon>Eustigmatales</taxon>
        <taxon>Monodopsidaceae</taxon>
        <taxon>Nannochloropsis</taxon>
    </lineage>
</organism>
<protein>
    <submittedName>
        <fullName evidence="3">Anaphase-promoting complex subunit 2</fullName>
    </submittedName>
</protein>
<dbReference type="PANTHER" id="PTHR45957">
    <property type="entry name" value="ANAPHASE-PROMOTING COMPLEX SUBUNIT 2"/>
    <property type="match status" value="1"/>
</dbReference>
<dbReference type="GO" id="GO:0007091">
    <property type="term" value="P:metaphase/anaphase transition of mitotic cell cycle"/>
    <property type="evidence" value="ECO:0007669"/>
    <property type="project" value="TreeGrafter"/>
</dbReference>
<feature type="non-terminal residue" evidence="3">
    <location>
        <position position="445"/>
    </location>
</feature>
<dbReference type="PANTHER" id="PTHR45957:SF1">
    <property type="entry name" value="ANAPHASE-PROMOTING COMPLEX SUBUNIT 2"/>
    <property type="match status" value="1"/>
</dbReference>
<evidence type="ECO:0000256" key="1">
    <source>
        <dbReference type="SAM" id="MobiDB-lite"/>
    </source>
</evidence>
<feature type="region of interest" description="Disordered" evidence="1">
    <location>
        <begin position="329"/>
        <end position="352"/>
    </location>
</feature>
<dbReference type="OrthoDB" id="5581181at2759"/>
<proteinExistence type="predicted"/>
<keyword evidence="4" id="KW-1185">Reference proteome</keyword>
<dbReference type="AlphaFoldDB" id="W7TCP7"/>
<sequence>MAPAAFLSSCSPMHDDEAGMEAVKDAWVEVYEALDRHLLFPSKGQCHNDNVQLEGSSAKAWMESVVPRHALRLLQKAGLGSLAVEYVADCMDHELARVVKPAFWEHFDDVGAGREEAENITEMQEHRRVSPHWVIGYMGAALSYADQALRERRAKLAMVAELVVPAEAGRLEDMLRTRLAAFIFNTAPDEFYDWWAAFFETSLRAWHWQWRRQRRQRREGRDGEEGSEEGDIMMSAEEADDAGYEEDEGAWEDWGVHAEEVETALKALRRLHWLPLVQSTITSVVKRETENYIERTCAGVYDEPCLRRVEAWRDAVLMPWLAGLLGEEEEVGGEQTGRGPWTPSAPALGTPHAPPLTSSFHEWRLRHSFVMQECFVRVRMLEMFDIVRDYPDTVAAARDLRAALEVTQQHRQLAACLCESMRQRLLHVGANTMQVLDVYIATIQV</sequence>
<evidence type="ECO:0000313" key="3">
    <source>
        <dbReference type="EMBL" id="EWM21328.1"/>
    </source>
</evidence>
<gene>
    <name evidence="3" type="ORF">Naga_100374g1</name>
</gene>
<dbReference type="Proteomes" id="UP000019335">
    <property type="component" value="Unassembled WGS sequence"/>
</dbReference>
<dbReference type="Pfam" id="PF25773">
    <property type="entry name" value="TPR_ANAPC2"/>
    <property type="match status" value="1"/>
</dbReference>
<dbReference type="InterPro" id="IPR044554">
    <property type="entry name" value="ANAPC2"/>
</dbReference>
<dbReference type="GO" id="GO:0005680">
    <property type="term" value="C:anaphase-promoting complex"/>
    <property type="evidence" value="ECO:0007669"/>
    <property type="project" value="TreeGrafter"/>
</dbReference>
<evidence type="ECO:0000313" key="4">
    <source>
        <dbReference type="Proteomes" id="UP000019335"/>
    </source>
</evidence>
<dbReference type="GO" id="GO:0070979">
    <property type="term" value="P:protein K11-linked ubiquitination"/>
    <property type="evidence" value="ECO:0007669"/>
    <property type="project" value="TreeGrafter"/>
</dbReference>